<dbReference type="Proteomes" id="UP000286931">
    <property type="component" value="Unassembled WGS sequence"/>
</dbReference>
<evidence type="ECO:0000256" key="1">
    <source>
        <dbReference type="SAM" id="Phobius"/>
    </source>
</evidence>
<evidence type="ECO:0000313" key="2">
    <source>
        <dbReference type="EMBL" id="GCD94302.1"/>
    </source>
</evidence>
<feature type="transmembrane region" description="Helical" evidence="1">
    <location>
        <begin position="321"/>
        <end position="348"/>
    </location>
</feature>
<dbReference type="RefSeq" id="WP_126636484.1">
    <property type="nucleotide sequence ID" value="NZ_BIFH01000015.1"/>
</dbReference>
<evidence type="ECO:0000313" key="3">
    <source>
        <dbReference type="Proteomes" id="UP000286931"/>
    </source>
</evidence>
<keyword evidence="3" id="KW-1185">Reference proteome</keyword>
<feature type="transmembrane region" description="Helical" evidence="1">
    <location>
        <begin position="50"/>
        <end position="67"/>
    </location>
</feature>
<reference evidence="2 3" key="1">
    <citation type="submission" date="2018-12" db="EMBL/GenBank/DDBJ databases">
        <title>Draft genome sequence of Embleya hyalina NBRC 13850T.</title>
        <authorList>
            <person name="Komaki H."/>
            <person name="Hosoyama A."/>
            <person name="Kimura A."/>
            <person name="Ichikawa N."/>
            <person name="Tamura T."/>
        </authorList>
    </citation>
    <scope>NUCLEOTIDE SEQUENCE [LARGE SCALE GENOMIC DNA]</scope>
    <source>
        <strain evidence="2 3">NBRC 13850</strain>
    </source>
</reference>
<comment type="caution">
    <text evidence="2">The sequence shown here is derived from an EMBL/GenBank/DDBJ whole genome shotgun (WGS) entry which is preliminary data.</text>
</comment>
<feature type="transmembrane region" description="Helical" evidence="1">
    <location>
        <begin position="287"/>
        <end position="309"/>
    </location>
</feature>
<dbReference type="AlphaFoldDB" id="A0A401YI54"/>
<feature type="transmembrane region" description="Helical" evidence="1">
    <location>
        <begin position="27"/>
        <end position="44"/>
    </location>
</feature>
<sequence>MTLSEETAAAVPVAEPIQRRRRPLRPWILLGALVLAWAVPVLCYRTGTAVVLPFVFLALLASLLRSGRSILDRLVFAFTLTAGALCGVALLFSVWPWGLHPVPVAGLGFTVLLGCAALADRRPAISGTGGLSALFTVGIGAFTSALVVWPLLGRGFAGRLAHVVTAEDLARHFAIFEGIRFGGGYNFLHRSEVATIVTKDLVSYPQGSHLGLALFDNFLRSTTDPGPAQGELNRFIFYYAGMYMFMIVAVLWAIRWVAGPRLAPWRYLAVAGSAAAYLYFGDGTSMFLHGFLSEFAGLGLLAILVAVTVRPVHRLREQLCLSAALLIALGYTYYLFLPAGGLLVLAWVWRTRARLLRARLWAVGAITVTAVCSAVLPLVNWKYASNAEAINAPGGIDPVNRHLLMLLMFVLALCLIGRETLRRPERVMAALWLLVGGGTVGLMFVYQTALVGETSYYYEKLLHQLFVVGLVCLGATSLAAPDPVPAGGRPAFTRPLPAMVVTGCLVMAFVYNSGPDRQGGHPPARDRSWGTAYFIGKTDEPIFAQLVTATLDGMPNPGDRVNFLRMRGTWAGNYYSTLWVDVLARNLGTAWAVNPLSKAPQTTELLRTRITRDFADRRIRVVTDDPKTYDSIQLIRAENPGIGLELLFSNPTRCKLRFESVPPPAILASPYVPPKVPFPQNGCAGPSTERP</sequence>
<feature type="transmembrane region" description="Helical" evidence="1">
    <location>
        <begin position="360"/>
        <end position="379"/>
    </location>
</feature>
<feature type="transmembrane region" description="Helical" evidence="1">
    <location>
        <begin position="74"/>
        <end position="95"/>
    </location>
</feature>
<feature type="transmembrane region" description="Helical" evidence="1">
    <location>
        <begin position="399"/>
        <end position="417"/>
    </location>
</feature>
<feature type="transmembrane region" description="Helical" evidence="1">
    <location>
        <begin position="429"/>
        <end position="449"/>
    </location>
</feature>
<proteinExistence type="predicted"/>
<name>A0A401YI54_9ACTN</name>
<accession>A0A401YI54</accession>
<keyword evidence="1" id="KW-1133">Transmembrane helix</keyword>
<dbReference type="EMBL" id="BIFH01000015">
    <property type="protein sequence ID" value="GCD94302.1"/>
    <property type="molecule type" value="Genomic_DNA"/>
</dbReference>
<gene>
    <name evidence="2" type="ORF">EHYA_01962</name>
</gene>
<keyword evidence="1" id="KW-0472">Membrane</keyword>
<dbReference type="OrthoDB" id="3336106at2"/>
<protein>
    <submittedName>
        <fullName evidence="2">Uncharacterized protein</fullName>
    </submittedName>
</protein>
<feature type="transmembrane region" description="Helical" evidence="1">
    <location>
        <begin position="236"/>
        <end position="258"/>
    </location>
</feature>
<keyword evidence="1" id="KW-0812">Transmembrane</keyword>
<feature type="transmembrane region" description="Helical" evidence="1">
    <location>
        <begin position="461"/>
        <end position="480"/>
    </location>
</feature>
<feature type="transmembrane region" description="Helical" evidence="1">
    <location>
        <begin position="264"/>
        <end position="280"/>
    </location>
</feature>
<feature type="transmembrane region" description="Helical" evidence="1">
    <location>
        <begin position="492"/>
        <end position="511"/>
    </location>
</feature>
<feature type="transmembrane region" description="Helical" evidence="1">
    <location>
        <begin position="131"/>
        <end position="149"/>
    </location>
</feature>
<organism evidence="2 3">
    <name type="scientific">Embleya hyalina</name>
    <dbReference type="NCBI Taxonomy" id="516124"/>
    <lineage>
        <taxon>Bacteria</taxon>
        <taxon>Bacillati</taxon>
        <taxon>Actinomycetota</taxon>
        <taxon>Actinomycetes</taxon>
        <taxon>Kitasatosporales</taxon>
        <taxon>Streptomycetaceae</taxon>
        <taxon>Embleya</taxon>
    </lineage>
</organism>